<keyword evidence="3" id="KW-1185">Reference proteome</keyword>
<dbReference type="SUPFAM" id="SSF47699">
    <property type="entry name" value="Bifunctional inhibitor/lipid-transfer protein/seed storage 2S albumin"/>
    <property type="match status" value="1"/>
</dbReference>
<accession>A0A833VR79</accession>
<dbReference type="Pfam" id="PF00234">
    <property type="entry name" value="Tryp_alpha_amyl"/>
    <property type="match status" value="1"/>
</dbReference>
<organism evidence="2 3">
    <name type="scientific">Carex littledalei</name>
    <dbReference type="NCBI Taxonomy" id="544730"/>
    <lineage>
        <taxon>Eukaryota</taxon>
        <taxon>Viridiplantae</taxon>
        <taxon>Streptophyta</taxon>
        <taxon>Embryophyta</taxon>
        <taxon>Tracheophyta</taxon>
        <taxon>Spermatophyta</taxon>
        <taxon>Magnoliopsida</taxon>
        <taxon>Liliopsida</taxon>
        <taxon>Poales</taxon>
        <taxon>Cyperaceae</taxon>
        <taxon>Cyperoideae</taxon>
        <taxon>Cariceae</taxon>
        <taxon>Carex</taxon>
        <taxon>Carex subgen. Euthyceras</taxon>
    </lineage>
</organism>
<evidence type="ECO:0000313" key="2">
    <source>
        <dbReference type="EMBL" id="KAF3338385.1"/>
    </source>
</evidence>
<gene>
    <name evidence="2" type="ORF">FCM35_KLT17222</name>
</gene>
<dbReference type="GO" id="GO:0009627">
    <property type="term" value="P:systemic acquired resistance"/>
    <property type="evidence" value="ECO:0007669"/>
    <property type="project" value="InterPro"/>
</dbReference>
<name>A0A833VR79_9POAL</name>
<reference evidence="2" key="1">
    <citation type="submission" date="2020-01" db="EMBL/GenBank/DDBJ databases">
        <title>Genome sequence of Kobresia littledalei, the first chromosome-level genome in the family Cyperaceae.</title>
        <authorList>
            <person name="Qu G."/>
        </authorList>
    </citation>
    <scope>NUCLEOTIDE SEQUENCE</scope>
    <source>
        <strain evidence="2">C.B.Clarke</strain>
        <tissue evidence="2">Leaf</tissue>
    </source>
</reference>
<comment type="caution">
    <text evidence="2">The sequence shown here is derived from an EMBL/GenBank/DDBJ whole genome shotgun (WGS) entry which is preliminary data.</text>
</comment>
<dbReference type="InterPro" id="IPR016140">
    <property type="entry name" value="Bifunc_inhib/LTP/seed_store"/>
</dbReference>
<protein>
    <submittedName>
        <fullName evidence="2">Lipid-transfer protein DIR1</fullName>
    </submittedName>
</protein>
<dbReference type="PANTHER" id="PTHR33122">
    <property type="entry name" value="LIPID BINDING PROTEIN-RELATED"/>
    <property type="match status" value="1"/>
</dbReference>
<dbReference type="InterPro" id="IPR039265">
    <property type="entry name" value="DIR1-like"/>
</dbReference>
<proteinExistence type="predicted"/>
<dbReference type="EMBL" id="SWLB01000005">
    <property type="protein sequence ID" value="KAF3338385.1"/>
    <property type="molecule type" value="Genomic_DNA"/>
</dbReference>
<dbReference type="InterPro" id="IPR036312">
    <property type="entry name" value="Bifun_inhib/LTP/seed_sf"/>
</dbReference>
<feature type="domain" description="Bifunctional inhibitor/plant lipid transfer protein/seed storage helical" evidence="1">
    <location>
        <begin position="18"/>
        <end position="88"/>
    </location>
</feature>
<dbReference type="SMART" id="SM00499">
    <property type="entry name" value="AAI"/>
    <property type="match status" value="1"/>
</dbReference>
<dbReference type="PANTHER" id="PTHR33122:SF60">
    <property type="entry name" value="LIPID-TRANSFER PROTEIN DIR1-RELATED"/>
    <property type="match status" value="1"/>
</dbReference>
<sequence length="88" mass="9142">MSLIISHHGKVVSAASFCKVGDDGQDCLSAVRGSNPPPPTAKCCNAIRDANMKCLCSYLSSSFFCIFGINTNEGKKLPGKCGIAGPTC</sequence>
<dbReference type="Proteomes" id="UP000623129">
    <property type="component" value="Unassembled WGS sequence"/>
</dbReference>
<dbReference type="AlphaFoldDB" id="A0A833VR79"/>
<dbReference type="Gene3D" id="1.10.110.10">
    <property type="entry name" value="Plant lipid-transfer and hydrophobic proteins"/>
    <property type="match status" value="1"/>
</dbReference>
<evidence type="ECO:0000313" key="3">
    <source>
        <dbReference type="Proteomes" id="UP000623129"/>
    </source>
</evidence>
<evidence type="ECO:0000259" key="1">
    <source>
        <dbReference type="SMART" id="SM00499"/>
    </source>
</evidence>
<dbReference type="GO" id="GO:0005504">
    <property type="term" value="F:fatty acid binding"/>
    <property type="evidence" value="ECO:0007669"/>
    <property type="project" value="InterPro"/>
</dbReference>
<dbReference type="OrthoDB" id="656626at2759"/>